<dbReference type="Proteomes" id="UP000002051">
    <property type="component" value="Chromosome 4"/>
</dbReference>
<proteinExistence type="predicted"/>
<reference evidence="1 3" key="2">
    <citation type="journal article" date="2014" name="BMC Genomics">
        <title>An improved genome release (version Mt4.0) for the model legume Medicago truncatula.</title>
        <authorList>
            <person name="Tang H."/>
            <person name="Krishnakumar V."/>
            <person name="Bidwell S."/>
            <person name="Rosen B."/>
            <person name="Chan A."/>
            <person name="Zhou S."/>
            <person name="Gentzbittel L."/>
            <person name="Childs K.L."/>
            <person name="Yandell M."/>
            <person name="Gundlach H."/>
            <person name="Mayer K.F."/>
            <person name="Schwartz D.C."/>
            <person name="Town C.D."/>
        </authorList>
    </citation>
    <scope>GENOME REANNOTATION</scope>
    <source>
        <strain evidence="2 3">cv. Jemalong A17</strain>
    </source>
</reference>
<keyword evidence="3" id="KW-1185">Reference proteome</keyword>
<dbReference type="GO" id="GO:0016787">
    <property type="term" value="F:hydrolase activity"/>
    <property type="evidence" value="ECO:0000318"/>
    <property type="project" value="GO_Central"/>
</dbReference>
<evidence type="ECO:0000313" key="1">
    <source>
        <dbReference type="EMBL" id="AES88876.1"/>
    </source>
</evidence>
<protein>
    <submittedName>
        <fullName evidence="1 2">Uncharacterized protein</fullName>
    </submittedName>
</protein>
<dbReference type="EMBL" id="CM001220">
    <property type="protein sequence ID" value="AES88876.1"/>
    <property type="molecule type" value="Genomic_DNA"/>
</dbReference>
<reference evidence="2" key="3">
    <citation type="submission" date="2015-04" db="UniProtKB">
        <authorList>
            <consortium name="EnsemblPlants"/>
        </authorList>
    </citation>
    <scope>IDENTIFICATION</scope>
    <source>
        <strain evidence="2">cv. Jemalong A17</strain>
    </source>
</reference>
<evidence type="ECO:0000313" key="3">
    <source>
        <dbReference type="Proteomes" id="UP000002051"/>
    </source>
</evidence>
<dbReference type="PaxDb" id="3880-AES88876"/>
<dbReference type="STRING" id="3880.G7JUU6"/>
<dbReference type="PANTHER" id="PTHR12725">
    <property type="entry name" value="HALOACID DEHALOGENASE-LIKE HYDROLASE"/>
    <property type="match status" value="1"/>
</dbReference>
<name>G7JUU6_MEDTR</name>
<gene>
    <name evidence="1" type="ordered locus">MTR_4g064270</name>
</gene>
<dbReference type="eggNOG" id="KOG3109">
    <property type="taxonomic scope" value="Eukaryota"/>
</dbReference>
<reference evidence="1 3" key="1">
    <citation type="journal article" date="2011" name="Nature">
        <title>The Medicago genome provides insight into the evolution of rhizobial symbioses.</title>
        <authorList>
            <person name="Young N.D."/>
            <person name="Debelle F."/>
            <person name="Oldroyd G.E."/>
            <person name="Geurts R."/>
            <person name="Cannon S.B."/>
            <person name="Udvardi M.K."/>
            <person name="Benedito V.A."/>
            <person name="Mayer K.F."/>
            <person name="Gouzy J."/>
            <person name="Schoof H."/>
            <person name="Van de Peer Y."/>
            <person name="Proost S."/>
            <person name="Cook D.R."/>
            <person name="Meyers B.C."/>
            <person name="Spannagl M."/>
            <person name="Cheung F."/>
            <person name="De Mita S."/>
            <person name="Krishnakumar V."/>
            <person name="Gundlach H."/>
            <person name="Zhou S."/>
            <person name="Mudge J."/>
            <person name="Bharti A.K."/>
            <person name="Murray J.D."/>
            <person name="Naoumkina M.A."/>
            <person name="Rosen B."/>
            <person name="Silverstein K.A."/>
            <person name="Tang H."/>
            <person name="Rombauts S."/>
            <person name="Zhao P.X."/>
            <person name="Zhou P."/>
            <person name="Barbe V."/>
            <person name="Bardou P."/>
            <person name="Bechner M."/>
            <person name="Bellec A."/>
            <person name="Berger A."/>
            <person name="Berges H."/>
            <person name="Bidwell S."/>
            <person name="Bisseling T."/>
            <person name="Choisne N."/>
            <person name="Couloux A."/>
            <person name="Denny R."/>
            <person name="Deshpande S."/>
            <person name="Dai X."/>
            <person name="Doyle J.J."/>
            <person name="Dudez A.M."/>
            <person name="Farmer A.D."/>
            <person name="Fouteau S."/>
            <person name="Franken C."/>
            <person name="Gibelin C."/>
            <person name="Gish J."/>
            <person name="Goldstein S."/>
            <person name="Gonzalez A.J."/>
            <person name="Green P.J."/>
            <person name="Hallab A."/>
            <person name="Hartog M."/>
            <person name="Hua A."/>
            <person name="Humphray S.J."/>
            <person name="Jeong D.H."/>
            <person name="Jing Y."/>
            <person name="Jocker A."/>
            <person name="Kenton S.M."/>
            <person name="Kim D.J."/>
            <person name="Klee K."/>
            <person name="Lai H."/>
            <person name="Lang C."/>
            <person name="Lin S."/>
            <person name="Macmil S.L."/>
            <person name="Magdelenat G."/>
            <person name="Matthews L."/>
            <person name="McCorrison J."/>
            <person name="Monaghan E.L."/>
            <person name="Mun J.H."/>
            <person name="Najar F.Z."/>
            <person name="Nicholson C."/>
            <person name="Noirot C."/>
            <person name="O'Bleness M."/>
            <person name="Paule C.R."/>
            <person name="Poulain J."/>
            <person name="Prion F."/>
            <person name="Qin B."/>
            <person name="Qu C."/>
            <person name="Retzel E.F."/>
            <person name="Riddle C."/>
            <person name="Sallet E."/>
            <person name="Samain S."/>
            <person name="Samson N."/>
            <person name="Sanders I."/>
            <person name="Saurat O."/>
            <person name="Scarpelli C."/>
            <person name="Schiex T."/>
            <person name="Segurens B."/>
            <person name="Severin A.J."/>
            <person name="Sherrier D.J."/>
            <person name="Shi R."/>
            <person name="Sims S."/>
            <person name="Singer S.R."/>
            <person name="Sinharoy S."/>
            <person name="Sterck L."/>
            <person name="Viollet A."/>
            <person name="Wang B.B."/>
            <person name="Wang K."/>
            <person name="Wang M."/>
            <person name="Wang X."/>
            <person name="Warfsmann J."/>
            <person name="Weissenbach J."/>
            <person name="White D.D."/>
            <person name="White J.D."/>
            <person name="Wiley G.B."/>
            <person name="Wincker P."/>
            <person name="Xing Y."/>
            <person name="Yang L."/>
            <person name="Yao Z."/>
            <person name="Ying F."/>
            <person name="Zhai J."/>
            <person name="Zhou L."/>
            <person name="Zuber A."/>
            <person name="Denarie J."/>
            <person name="Dixon R.A."/>
            <person name="May G.D."/>
            <person name="Schwartz D.C."/>
            <person name="Rogers J."/>
            <person name="Quetier F."/>
            <person name="Town C.D."/>
            <person name="Roe B.A."/>
        </authorList>
    </citation>
    <scope>NUCLEOTIDE SEQUENCE [LARGE SCALE GENOMIC DNA]</scope>
    <source>
        <strain evidence="1">A17</strain>
        <strain evidence="2 3">cv. Jemalong A17</strain>
    </source>
</reference>
<accession>G7JUU6</accession>
<dbReference type="AlphaFoldDB" id="G7JUU6"/>
<organism evidence="1 3">
    <name type="scientific">Medicago truncatula</name>
    <name type="common">Barrel medic</name>
    <name type="synonym">Medicago tribuloides</name>
    <dbReference type="NCBI Taxonomy" id="3880"/>
    <lineage>
        <taxon>Eukaryota</taxon>
        <taxon>Viridiplantae</taxon>
        <taxon>Streptophyta</taxon>
        <taxon>Embryophyta</taxon>
        <taxon>Tracheophyta</taxon>
        <taxon>Spermatophyta</taxon>
        <taxon>Magnoliopsida</taxon>
        <taxon>eudicotyledons</taxon>
        <taxon>Gunneridae</taxon>
        <taxon>Pentapetalae</taxon>
        <taxon>rosids</taxon>
        <taxon>fabids</taxon>
        <taxon>Fabales</taxon>
        <taxon>Fabaceae</taxon>
        <taxon>Papilionoideae</taxon>
        <taxon>50 kb inversion clade</taxon>
        <taxon>NPAAA clade</taxon>
        <taxon>Hologalegina</taxon>
        <taxon>IRL clade</taxon>
        <taxon>Trifolieae</taxon>
        <taxon>Medicago</taxon>
    </lineage>
</organism>
<dbReference type="PANTHER" id="PTHR12725:SF113">
    <property type="entry name" value="HALOACID DEHALOGENASE-LIKE HYDROLASE"/>
    <property type="match status" value="1"/>
</dbReference>
<sequence length="123" mass="14082">MDKNNERIVQSSRSGSRAGRTLLKRLGLEDCFERIIIYTRRPDSDMVLPKTSVICKSFKFKDAFDKAFKLHVLYKVDLCVNSNCHMMHVGTSMHSTRVDHALESIHNIREAFPKVAIETTVKA</sequence>
<dbReference type="EnsemblPlants" id="AES88876">
    <property type="protein sequence ID" value="AES88876"/>
    <property type="gene ID" value="MTR_4g064270"/>
</dbReference>
<dbReference type="HOGENOM" id="CLU_2018622_0_0_1"/>
<evidence type="ECO:0000313" key="2">
    <source>
        <dbReference type="EnsemblPlants" id="AES88876"/>
    </source>
</evidence>